<dbReference type="Proteomes" id="UP000294887">
    <property type="component" value="Unassembled WGS sequence"/>
</dbReference>
<evidence type="ECO:0000256" key="1">
    <source>
        <dbReference type="SAM" id="MobiDB-lite"/>
    </source>
</evidence>
<sequence length="165" mass="19178">MVIMSSDNASNTTSSDQYEQQREQLRQFYCDTWDKHLKQQQTLTDLEQQVTAVIKEHPEYHGLLENKEASVNAEYLPEMGENNPFLHMGMHLGIREQVTTNRPVGIAELYQRLVALKGVHDTEHEMMECLSEAMWQAQQNNIAPDENSYLDCLGKMEEKFRTNKD</sequence>
<gene>
    <name evidence="2" type="ORF">EV695_1625</name>
</gene>
<evidence type="ECO:0000313" key="2">
    <source>
        <dbReference type="EMBL" id="TCJ87122.1"/>
    </source>
</evidence>
<name>A0A4R1F3H3_9GAMM</name>
<protein>
    <submittedName>
        <fullName evidence="2">Uncharacterized protein DUF1841</fullName>
    </submittedName>
</protein>
<feature type="region of interest" description="Disordered" evidence="1">
    <location>
        <begin position="1"/>
        <end position="20"/>
    </location>
</feature>
<feature type="compositionally biased region" description="Low complexity" evidence="1">
    <location>
        <begin position="1"/>
        <end position="16"/>
    </location>
</feature>
<dbReference type="EMBL" id="SMFQ01000003">
    <property type="protein sequence ID" value="TCJ87122.1"/>
    <property type="molecule type" value="Genomic_DNA"/>
</dbReference>
<comment type="caution">
    <text evidence="2">The sequence shown here is derived from an EMBL/GenBank/DDBJ whole genome shotgun (WGS) entry which is preliminary data.</text>
</comment>
<proteinExistence type="predicted"/>
<reference evidence="2 3" key="1">
    <citation type="submission" date="2019-03" db="EMBL/GenBank/DDBJ databases">
        <title>Genomic Encyclopedia of Type Strains, Phase IV (KMG-IV): sequencing the most valuable type-strain genomes for metagenomic binning, comparative biology and taxonomic classification.</title>
        <authorList>
            <person name="Goeker M."/>
        </authorList>
    </citation>
    <scope>NUCLEOTIDE SEQUENCE [LARGE SCALE GENOMIC DNA]</scope>
    <source>
        <strain evidence="2 3">DSM 24830</strain>
    </source>
</reference>
<dbReference type="Pfam" id="PF08897">
    <property type="entry name" value="DUF1841"/>
    <property type="match status" value="1"/>
</dbReference>
<accession>A0A4R1F3H3</accession>
<dbReference type="InterPro" id="IPR014993">
    <property type="entry name" value="DUF1841"/>
</dbReference>
<dbReference type="AlphaFoldDB" id="A0A4R1F3H3"/>
<organism evidence="2 3">
    <name type="scientific">Cocleimonas flava</name>
    <dbReference type="NCBI Taxonomy" id="634765"/>
    <lineage>
        <taxon>Bacteria</taxon>
        <taxon>Pseudomonadati</taxon>
        <taxon>Pseudomonadota</taxon>
        <taxon>Gammaproteobacteria</taxon>
        <taxon>Thiotrichales</taxon>
        <taxon>Thiotrichaceae</taxon>
        <taxon>Cocleimonas</taxon>
    </lineage>
</organism>
<evidence type="ECO:0000313" key="3">
    <source>
        <dbReference type="Proteomes" id="UP000294887"/>
    </source>
</evidence>
<keyword evidence="3" id="KW-1185">Reference proteome</keyword>